<gene>
    <name evidence="2" type="ORF">NF557_15420</name>
</gene>
<dbReference type="InterPro" id="IPR025117">
    <property type="entry name" value="DUF4037"/>
</dbReference>
<sequence length="216" mass="24472">MFVSGPVFHDEVGLQGARDRLAYYPHDVWLYLLVTGWWRVHPEMNLVGRAGFAGDELGSGLIGARLVGDLMRLAFLMERHYAPYSKWFGTAFSRLACGAELTPVLREVGRAQTWQEREAALVGAYEKLVAMHNALGPTAEATTQVVRMWDRPFQVAWADIPDLLLPLIQDPAVVSIARRWPVGPVDQFRELLWPPTNRALLLRLFDEEPPQLSVRR</sequence>
<proteinExistence type="predicted"/>
<reference evidence="2" key="1">
    <citation type="submission" date="2022-06" db="EMBL/GenBank/DDBJ databases">
        <title>Ornithinimicrobium JY.X270.</title>
        <authorList>
            <person name="Huang Y."/>
        </authorList>
    </citation>
    <scope>NUCLEOTIDE SEQUENCE</scope>
    <source>
        <strain evidence="2">JY.X270</strain>
    </source>
</reference>
<dbReference type="EMBL" id="CP099490">
    <property type="protein sequence ID" value="USQ78103.1"/>
    <property type="molecule type" value="Genomic_DNA"/>
</dbReference>
<protein>
    <submittedName>
        <fullName evidence="2">DUF4037 domain-containing protein</fullName>
    </submittedName>
</protein>
<dbReference type="Proteomes" id="UP001056535">
    <property type="component" value="Chromosome"/>
</dbReference>
<dbReference type="Pfam" id="PF13228">
    <property type="entry name" value="DUF4037"/>
    <property type="match status" value="1"/>
</dbReference>
<evidence type="ECO:0000313" key="3">
    <source>
        <dbReference type="Proteomes" id="UP001056535"/>
    </source>
</evidence>
<keyword evidence="3" id="KW-1185">Reference proteome</keyword>
<name>A0ABY4YMR7_9MICO</name>
<evidence type="ECO:0000313" key="2">
    <source>
        <dbReference type="EMBL" id="USQ78103.1"/>
    </source>
</evidence>
<dbReference type="RefSeq" id="WP_252624243.1">
    <property type="nucleotide sequence ID" value="NZ_CP099490.1"/>
</dbReference>
<accession>A0ABY4YMR7</accession>
<evidence type="ECO:0000259" key="1">
    <source>
        <dbReference type="Pfam" id="PF13228"/>
    </source>
</evidence>
<organism evidence="2 3">
    <name type="scientific">Ornithinimicrobium cryptoxanthini</name>
    <dbReference type="NCBI Taxonomy" id="2934161"/>
    <lineage>
        <taxon>Bacteria</taxon>
        <taxon>Bacillati</taxon>
        <taxon>Actinomycetota</taxon>
        <taxon>Actinomycetes</taxon>
        <taxon>Micrococcales</taxon>
        <taxon>Ornithinimicrobiaceae</taxon>
        <taxon>Ornithinimicrobium</taxon>
    </lineage>
</organism>
<feature type="domain" description="DUF4037" evidence="1">
    <location>
        <begin position="2"/>
        <end position="88"/>
    </location>
</feature>